<proteinExistence type="predicted"/>
<accession>A0A183IZC4</accession>
<dbReference type="Proteomes" id="UP000270296">
    <property type="component" value="Unassembled WGS sequence"/>
</dbReference>
<dbReference type="AlphaFoldDB" id="A0A183IZC4"/>
<organism evidence="3">
    <name type="scientific">Soboliphyme baturini</name>
    <dbReference type="NCBI Taxonomy" id="241478"/>
    <lineage>
        <taxon>Eukaryota</taxon>
        <taxon>Metazoa</taxon>
        <taxon>Ecdysozoa</taxon>
        <taxon>Nematoda</taxon>
        <taxon>Enoplea</taxon>
        <taxon>Dorylaimia</taxon>
        <taxon>Dioctophymatida</taxon>
        <taxon>Dioctophymatoidea</taxon>
        <taxon>Soboliphymatidae</taxon>
        <taxon>Soboliphyme</taxon>
    </lineage>
</organism>
<evidence type="ECO:0000313" key="2">
    <source>
        <dbReference type="Proteomes" id="UP000270296"/>
    </source>
</evidence>
<evidence type="ECO:0000313" key="1">
    <source>
        <dbReference type="EMBL" id="VDP20403.1"/>
    </source>
</evidence>
<protein>
    <submittedName>
        <fullName evidence="3">SHSP domain-containing protein</fullName>
    </submittedName>
</protein>
<sequence length="124" mass="13845">MRNQEEIVEPSMPHASSTIEEISPFKYLGAMISRDVNCEQKDYVGVAHHQEPNERLYSKGNNSHHQDPLLLRYCDTGFVQVSGNGCTHKITGISIGQHVVALVVPAEEDRVARPHKKRLSLGTI</sequence>
<dbReference type="EMBL" id="UZAM01012168">
    <property type="protein sequence ID" value="VDP20403.1"/>
    <property type="molecule type" value="Genomic_DNA"/>
</dbReference>
<evidence type="ECO:0000313" key="3">
    <source>
        <dbReference type="WBParaSite" id="SBAD_0000929701-mRNA-1"/>
    </source>
</evidence>
<reference evidence="3" key="1">
    <citation type="submission" date="2016-06" db="UniProtKB">
        <authorList>
            <consortium name="WormBaseParasite"/>
        </authorList>
    </citation>
    <scope>IDENTIFICATION</scope>
</reference>
<name>A0A183IZC4_9BILA</name>
<keyword evidence="2" id="KW-1185">Reference proteome</keyword>
<gene>
    <name evidence="1" type="ORF">SBAD_LOCUS8972</name>
</gene>
<dbReference type="WBParaSite" id="SBAD_0000929701-mRNA-1">
    <property type="protein sequence ID" value="SBAD_0000929701-mRNA-1"/>
    <property type="gene ID" value="SBAD_0000929701"/>
</dbReference>
<reference evidence="1 2" key="2">
    <citation type="submission" date="2018-11" db="EMBL/GenBank/DDBJ databases">
        <authorList>
            <consortium name="Pathogen Informatics"/>
        </authorList>
    </citation>
    <scope>NUCLEOTIDE SEQUENCE [LARGE SCALE GENOMIC DNA]</scope>
</reference>